<evidence type="ECO:0000313" key="10">
    <source>
        <dbReference type="Proteomes" id="UP000001307"/>
    </source>
</evidence>
<evidence type="ECO:0000256" key="4">
    <source>
        <dbReference type="ARBA" id="ARBA00022722"/>
    </source>
</evidence>
<dbReference type="CDD" id="cd09280">
    <property type="entry name" value="RNase_HI_eukaryote_like"/>
    <property type="match status" value="1"/>
</dbReference>
<comment type="catalytic activity">
    <reaction evidence="1">
        <text>Endonucleolytic cleavage to 5'-phosphomonoester.</text>
        <dbReference type="EC" id="3.1.26.4"/>
    </reaction>
</comment>
<evidence type="ECO:0000256" key="1">
    <source>
        <dbReference type="ARBA" id="ARBA00000077"/>
    </source>
</evidence>
<dbReference type="PROSITE" id="PS50879">
    <property type="entry name" value="RNASE_H_1"/>
    <property type="match status" value="1"/>
</dbReference>
<accession>E4X9M0</accession>
<evidence type="ECO:0000259" key="8">
    <source>
        <dbReference type="PROSITE" id="PS50879"/>
    </source>
</evidence>
<keyword evidence="4" id="KW-0540">Nuclease</keyword>
<evidence type="ECO:0000256" key="6">
    <source>
        <dbReference type="ARBA" id="ARBA00022759"/>
    </source>
</evidence>
<dbReference type="PANTHER" id="PTHR10642">
    <property type="entry name" value="RIBONUCLEASE H1"/>
    <property type="match status" value="1"/>
</dbReference>
<dbReference type="Proteomes" id="UP000001307">
    <property type="component" value="Unassembled WGS sequence"/>
</dbReference>
<proteinExistence type="inferred from homology"/>
<dbReference type="GO" id="GO:0003676">
    <property type="term" value="F:nucleic acid binding"/>
    <property type="evidence" value="ECO:0007669"/>
    <property type="project" value="InterPro"/>
</dbReference>
<keyword evidence="10" id="KW-1185">Reference proteome</keyword>
<evidence type="ECO:0000313" key="9">
    <source>
        <dbReference type="EMBL" id="CBY08443.1"/>
    </source>
</evidence>
<dbReference type="Pfam" id="PF00075">
    <property type="entry name" value="RNase_H"/>
    <property type="match status" value="1"/>
</dbReference>
<dbReference type="GO" id="GO:0004523">
    <property type="term" value="F:RNA-DNA hybrid ribonuclease activity"/>
    <property type="evidence" value="ECO:0007669"/>
    <property type="project" value="UniProtKB-EC"/>
</dbReference>
<evidence type="ECO:0000256" key="2">
    <source>
        <dbReference type="ARBA" id="ARBA00005300"/>
    </source>
</evidence>
<dbReference type="InterPro" id="IPR012337">
    <property type="entry name" value="RNaseH-like_sf"/>
</dbReference>
<keyword evidence="5" id="KW-0479">Metal-binding</keyword>
<evidence type="ECO:0000256" key="5">
    <source>
        <dbReference type="ARBA" id="ARBA00022723"/>
    </source>
</evidence>
<reference evidence="9 10" key="1">
    <citation type="journal article" date="2010" name="Science">
        <title>Plasticity of animal genome architecture unmasked by rapid evolution of a pelagic tunicate.</title>
        <authorList>
            <person name="Denoeud F."/>
            <person name="Henriet S."/>
            <person name="Mungpakdee S."/>
            <person name="Aury J.M."/>
            <person name="Da Silva C."/>
            <person name="Brinkmann H."/>
            <person name="Mikhaleva J."/>
            <person name="Olsen L.C."/>
            <person name="Jubin C."/>
            <person name="Canestro C."/>
            <person name="Bouquet J.M."/>
            <person name="Danks G."/>
            <person name="Poulain J."/>
            <person name="Campsteijn C."/>
            <person name="Adamski M."/>
            <person name="Cross I."/>
            <person name="Yadetie F."/>
            <person name="Muffato M."/>
            <person name="Louis A."/>
            <person name="Butcher S."/>
            <person name="Tsagkogeorga G."/>
            <person name="Konrad A."/>
            <person name="Singh S."/>
            <person name="Jensen M.F."/>
            <person name="Cong E.H."/>
            <person name="Eikeseth-Otteraa H."/>
            <person name="Noel B."/>
            <person name="Anthouard V."/>
            <person name="Porcel B.M."/>
            <person name="Kachouri-Lafond R."/>
            <person name="Nishino A."/>
            <person name="Ugolini M."/>
            <person name="Chourrout P."/>
            <person name="Nishida H."/>
            <person name="Aasland R."/>
            <person name="Huzurbazar S."/>
            <person name="Westhof E."/>
            <person name="Delsuc F."/>
            <person name="Lehrach H."/>
            <person name="Reinhardt R."/>
            <person name="Weissenbach J."/>
            <person name="Roy S.W."/>
            <person name="Artiguenave F."/>
            <person name="Postlethwait J.H."/>
            <person name="Manak J.R."/>
            <person name="Thompson E.M."/>
            <person name="Jaillon O."/>
            <person name="Du Pasquier L."/>
            <person name="Boudinot P."/>
            <person name="Liberles D.A."/>
            <person name="Volff J.N."/>
            <person name="Philippe H."/>
            <person name="Lenhard B."/>
            <person name="Roest Crollius H."/>
            <person name="Wincker P."/>
            <person name="Chourrout D."/>
        </authorList>
    </citation>
    <scope>NUCLEOTIDE SEQUENCE [LARGE SCALE GENOMIC DNA]</scope>
</reference>
<dbReference type="InterPro" id="IPR002156">
    <property type="entry name" value="RNaseH_domain"/>
</dbReference>
<feature type="domain" description="RNase H type-1" evidence="8">
    <location>
        <begin position="21"/>
        <end position="180"/>
    </location>
</feature>
<dbReference type="GO" id="GO:0046872">
    <property type="term" value="F:metal ion binding"/>
    <property type="evidence" value="ECO:0007669"/>
    <property type="project" value="UniProtKB-KW"/>
</dbReference>
<organism evidence="9 10">
    <name type="scientific">Oikopleura dioica</name>
    <name type="common">Tunicate</name>
    <dbReference type="NCBI Taxonomy" id="34765"/>
    <lineage>
        <taxon>Eukaryota</taxon>
        <taxon>Metazoa</taxon>
        <taxon>Chordata</taxon>
        <taxon>Tunicata</taxon>
        <taxon>Appendicularia</taxon>
        <taxon>Copelata</taxon>
        <taxon>Oikopleuridae</taxon>
        <taxon>Oikopleura</taxon>
    </lineage>
</organism>
<dbReference type="PANTHER" id="PTHR10642:SF26">
    <property type="entry name" value="RIBONUCLEASE H1"/>
    <property type="match status" value="1"/>
</dbReference>
<dbReference type="InterPro" id="IPR050092">
    <property type="entry name" value="RNase_H"/>
</dbReference>
<dbReference type="EMBL" id="FN653031">
    <property type="protein sequence ID" value="CBY08443.1"/>
    <property type="molecule type" value="Genomic_DNA"/>
</dbReference>
<dbReference type="Gene3D" id="3.30.420.10">
    <property type="entry name" value="Ribonuclease H-like superfamily/Ribonuclease H"/>
    <property type="match status" value="1"/>
</dbReference>
<comment type="similarity">
    <text evidence="2">Belongs to the RNase H family.</text>
</comment>
<name>E4X9M0_OIKDI</name>
<evidence type="ECO:0000256" key="7">
    <source>
        <dbReference type="ARBA" id="ARBA00022801"/>
    </source>
</evidence>
<dbReference type="EC" id="3.1.26.4" evidence="3"/>
<dbReference type="InterPro" id="IPR036397">
    <property type="entry name" value="RNaseH_sf"/>
</dbReference>
<keyword evidence="7" id="KW-0378">Hydrolase</keyword>
<dbReference type="AlphaFoldDB" id="E4X9M0"/>
<evidence type="ECO:0000256" key="3">
    <source>
        <dbReference type="ARBA" id="ARBA00012180"/>
    </source>
</evidence>
<dbReference type="GO" id="GO:0043137">
    <property type="term" value="P:DNA replication, removal of RNA primer"/>
    <property type="evidence" value="ECO:0007669"/>
    <property type="project" value="TreeGrafter"/>
</dbReference>
<dbReference type="SUPFAM" id="SSF53098">
    <property type="entry name" value="Ribonuclease H-like"/>
    <property type="match status" value="1"/>
</dbReference>
<sequence>MSDYECFDDLYVRDDGYLAKEDDTIVCYTDGAASGNHTTDGVRFSGSGVFWGRGARSDSIHYPKFGEEHNDLNTNQYAEARAALYAARHAQRRGFDVIELRTDSRFVIKSMTNYIWSWLEQDSSDGIWRTQRGTPVKHQDIWQEIHEIRDDVRINFKYVRAHVGEDGNKEADRLAVKATAHAQSLYERKCNDYSSGNYSGSSESSCGDYYYYY</sequence>
<dbReference type="OrthoDB" id="407198at2759"/>
<protein>
    <recommendedName>
        <fullName evidence="3">ribonuclease H</fullName>
        <ecNumber evidence="3">3.1.26.4</ecNumber>
    </recommendedName>
</protein>
<dbReference type="InParanoid" id="E4X9M0"/>
<gene>
    <name evidence="9" type="ORF">GSOID_T00005014001</name>
</gene>
<keyword evidence="6" id="KW-0255">Endonuclease</keyword>